<sequence length="66" mass="7293">MLCKTSDAVIEKNQRCLHAYGLQRNLQSCIWLKTVMLNGKNVDCCTSAARQEGTVAGLYSPNMSVK</sequence>
<name>A0A8X6VDQ9_TRICX</name>
<proteinExistence type="predicted"/>
<keyword evidence="2" id="KW-1185">Reference proteome</keyword>
<accession>A0A8X6VDQ9</accession>
<evidence type="ECO:0000313" key="1">
    <source>
        <dbReference type="EMBL" id="GFY08854.1"/>
    </source>
</evidence>
<organism evidence="1 2">
    <name type="scientific">Trichonephila clavipes</name>
    <name type="common">Golden silk orbweaver</name>
    <name type="synonym">Nephila clavipes</name>
    <dbReference type="NCBI Taxonomy" id="2585209"/>
    <lineage>
        <taxon>Eukaryota</taxon>
        <taxon>Metazoa</taxon>
        <taxon>Ecdysozoa</taxon>
        <taxon>Arthropoda</taxon>
        <taxon>Chelicerata</taxon>
        <taxon>Arachnida</taxon>
        <taxon>Araneae</taxon>
        <taxon>Araneomorphae</taxon>
        <taxon>Entelegynae</taxon>
        <taxon>Araneoidea</taxon>
        <taxon>Nephilidae</taxon>
        <taxon>Trichonephila</taxon>
    </lineage>
</organism>
<reference evidence="1" key="1">
    <citation type="submission" date="2020-08" db="EMBL/GenBank/DDBJ databases">
        <title>Multicomponent nature underlies the extraordinary mechanical properties of spider dragline silk.</title>
        <authorList>
            <person name="Kono N."/>
            <person name="Nakamura H."/>
            <person name="Mori M."/>
            <person name="Yoshida Y."/>
            <person name="Ohtoshi R."/>
            <person name="Malay A.D."/>
            <person name="Moran D.A.P."/>
            <person name="Tomita M."/>
            <person name="Numata K."/>
            <person name="Arakawa K."/>
        </authorList>
    </citation>
    <scope>NUCLEOTIDE SEQUENCE</scope>
</reference>
<dbReference type="EMBL" id="BMAU01021284">
    <property type="protein sequence ID" value="GFY08854.1"/>
    <property type="molecule type" value="Genomic_DNA"/>
</dbReference>
<evidence type="ECO:0000313" key="2">
    <source>
        <dbReference type="Proteomes" id="UP000887159"/>
    </source>
</evidence>
<dbReference type="AlphaFoldDB" id="A0A8X6VDQ9"/>
<dbReference type="Proteomes" id="UP000887159">
    <property type="component" value="Unassembled WGS sequence"/>
</dbReference>
<gene>
    <name evidence="1" type="ORF">TNCV_4660471</name>
</gene>
<comment type="caution">
    <text evidence="1">The sequence shown here is derived from an EMBL/GenBank/DDBJ whole genome shotgun (WGS) entry which is preliminary data.</text>
</comment>
<protein>
    <submittedName>
        <fullName evidence="1">Uncharacterized protein</fullName>
    </submittedName>
</protein>